<dbReference type="EMBL" id="KN831768">
    <property type="protein sequence ID" value="KIM49289.1"/>
    <property type="molecule type" value="Genomic_DNA"/>
</dbReference>
<dbReference type="HOGENOM" id="CLU_2812641_0_0_1"/>
<accession>A0A0C3CYP5</accession>
<dbReference type="Proteomes" id="UP000053424">
    <property type="component" value="Unassembled WGS sequence"/>
</dbReference>
<reference evidence="2" key="2">
    <citation type="submission" date="2015-01" db="EMBL/GenBank/DDBJ databases">
        <title>Evolutionary Origins and Diversification of the Mycorrhizal Mutualists.</title>
        <authorList>
            <consortium name="DOE Joint Genome Institute"/>
            <consortium name="Mycorrhizal Genomics Consortium"/>
            <person name="Kohler A."/>
            <person name="Kuo A."/>
            <person name="Nagy L.G."/>
            <person name="Floudas D."/>
            <person name="Copeland A."/>
            <person name="Barry K.W."/>
            <person name="Cichocki N."/>
            <person name="Veneault-Fourrey C."/>
            <person name="LaButti K."/>
            <person name="Lindquist E.A."/>
            <person name="Lipzen A."/>
            <person name="Lundell T."/>
            <person name="Morin E."/>
            <person name="Murat C."/>
            <person name="Riley R."/>
            <person name="Ohm R."/>
            <person name="Sun H."/>
            <person name="Tunlid A."/>
            <person name="Henrissat B."/>
            <person name="Grigoriev I.V."/>
            <person name="Hibbett D.S."/>
            <person name="Martin F."/>
        </authorList>
    </citation>
    <scope>NUCLEOTIDE SEQUENCE [LARGE SCALE GENOMIC DNA]</scope>
    <source>
        <strain evidence="2">h7</strain>
    </source>
</reference>
<name>A0A0C3CYP5_HEBCY</name>
<evidence type="ECO:0000313" key="2">
    <source>
        <dbReference type="Proteomes" id="UP000053424"/>
    </source>
</evidence>
<keyword evidence="2" id="KW-1185">Reference proteome</keyword>
<dbReference type="AlphaFoldDB" id="A0A0C3CYP5"/>
<gene>
    <name evidence="1" type="ORF">M413DRAFT_438473</name>
</gene>
<protein>
    <submittedName>
        <fullName evidence="1">Uncharacterized protein</fullName>
    </submittedName>
</protein>
<proteinExistence type="predicted"/>
<sequence>MLTGESVGRSRQKPDIFLHVLYNIVLQRQQGWDININARAFNTCIHRACKRSLHRSCRTRFHSCGSR</sequence>
<evidence type="ECO:0000313" key="1">
    <source>
        <dbReference type="EMBL" id="KIM49289.1"/>
    </source>
</evidence>
<reference evidence="1 2" key="1">
    <citation type="submission" date="2014-04" db="EMBL/GenBank/DDBJ databases">
        <authorList>
            <consortium name="DOE Joint Genome Institute"/>
            <person name="Kuo A."/>
            <person name="Gay G."/>
            <person name="Dore J."/>
            <person name="Kohler A."/>
            <person name="Nagy L.G."/>
            <person name="Floudas D."/>
            <person name="Copeland A."/>
            <person name="Barry K.W."/>
            <person name="Cichocki N."/>
            <person name="Veneault-Fourrey C."/>
            <person name="LaButti K."/>
            <person name="Lindquist E.A."/>
            <person name="Lipzen A."/>
            <person name="Lundell T."/>
            <person name="Morin E."/>
            <person name="Murat C."/>
            <person name="Sun H."/>
            <person name="Tunlid A."/>
            <person name="Henrissat B."/>
            <person name="Grigoriev I.V."/>
            <person name="Hibbett D.S."/>
            <person name="Martin F."/>
            <person name="Nordberg H.P."/>
            <person name="Cantor M.N."/>
            <person name="Hua S.X."/>
        </authorList>
    </citation>
    <scope>NUCLEOTIDE SEQUENCE [LARGE SCALE GENOMIC DNA]</scope>
    <source>
        <strain evidence="2">h7</strain>
    </source>
</reference>
<dbReference type="OrthoDB" id="1658at2759"/>
<organism evidence="1 2">
    <name type="scientific">Hebeloma cylindrosporum</name>
    <dbReference type="NCBI Taxonomy" id="76867"/>
    <lineage>
        <taxon>Eukaryota</taxon>
        <taxon>Fungi</taxon>
        <taxon>Dikarya</taxon>
        <taxon>Basidiomycota</taxon>
        <taxon>Agaricomycotina</taxon>
        <taxon>Agaricomycetes</taxon>
        <taxon>Agaricomycetidae</taxon>
        <taxon>Agaricales</taxon>
        <taxon>Agaricineae</taxon>
        <taxon>Hymenogastraceae</taxon>
        <taxon>Hebeloma</taxon>
    </lineage>
</organism>